<name>X0VVA7_9ZZZZ</name>
<dbReference type="PANTHER" id="PTHR43842:SF2">
    <property type="entry name" value="PROPIONYL-COA CARBOXYLASE BETA CHAIN, MITOCHONDRIAL"/>
    <property type="match status" value="1"/>
</dbReference>
<evidence type="ECO:0000313" key="2">
    <source>
        <dbReference type="EMBL" id="GAG22220.1"/>
    </source>
</evidence>
<dbReference type="AlphaFoldDB" id="X0VVA7"/>
<dbReference type="PANTHER" id="PTHR43842">
    <property type="entry name" value="PROPIONYL-COA CARBOXYLASE BETA CHAIN"/>
    <property type="match status" value="1"/>
</dbReference>
<dbReference type="Pfam" id="PF01039">
    <property type="entry name" value="Carboxyl_trans"/>
    <property type="match status" value="1"/>
</dbReference>
<sequence>MGVDFIYSWPCAQVARMKPEEAVEIIYKEEISSSKNSDEVRREKLTELVKKYYNYPYHAAEQMMVSELIDPRDTRPLLIRTLENLAHKNPTPRPWRKHSLIPR</sequence>
<gene>
    <name evidence="2" type="ORF">S01H1_58769</name>
</gene>
<dbReference type="InterPro" id="IPR051047">
    <property type="entry name" value="AccD/PCCB"/>
</dbReference>
<dbReference type="InterPro" id="IPR034733">
    <property type="entry name" value="AcCoA_carboxyl_beta"/>
</dbReference>
<protein>
    <recommendedName>
        <fullName evidence="1">Acetyl-coenzyme A carboxylase carboxyl transferase subunit beta domain-containing protein</fullName>
    </recommendedName>
</protein>
<dbReference type="InterPro" id="IPR029045">
    <property type="entry name" value="ClpP/crotonase-like_dom_sf"/>
</dbReference>
<feature type="domain" description="Acetyl-coenzyme A carboxylase carboxyl transferase subunit beta" evidence="1">
    <location>
        <begin position="3"/>
        <end position="100"/>
    </location>
</feature>
<organism evidence="2">
    <name type="scientific">marine sediment metagenome</name>
    <dbReference type="NCBI Taxonomy" id="412755"/>
    <lineage>
        <taxon>unclassified sequences</taxon>
        <taxon>metagenomes</taxon>
        <taxon>ecological metagenomes</taxon>
    </lineage>
</organism>
<dbReference type="GO" id="GO:0004658">
    <property type="term" value="F:propionyl-CoA carboxylase activity"/>
    <property type="evidence" value="ECO:0007669"/>
    <property type="project" value="TreeGrafter"/>
</dbReference>
<reference evidence="2" key="1">
    <citation type="journal article" date="2014" name="Front. Microbiol.">
        <title>High frequency of phylogenetically diverse reductive dehalogenase-homologous genes in deep subseafloor sedimentary metagenomes.</title>
        <authorList>
            <person name="Kawai M."/>
            <person name="Futagami T."/>
            <person name="Toyoda A."/>
            <person name="Takaki Y."/>
            <person name="Nishi S."/>
            <person name="Hori S."/>
            <person name="Arai W."/>
            <person name="Tsubouchi T."/>
            <person name="Morono Y."/>
            <person name="Uchiyama I."/>
            <person name="Ito T."/>
            <person name="Fujiyama A."/>
            <person name="Inagaki F."/>
            <person name="Takami H."/>
        </authorList>
    </citation>
    <scope>NUCLEOTIDE SEQUENCE</scope>
    <source>
        <strain evidence="2">Expedition CK06-06</strain>
    </source>
</reference>
<comment type="caution">
    <text evidence="2">The sequence shown here is derived from an EMBL/GenBank/DDBJ whole genome shotgun (WGS) entry which is preliminary data.</text>
</comment>
<dbReference type="Gene3D" id="3.90.226.10">
    <property type="entry name" value="2-enoyl-CoA Hydratase, Chain A, domain 1"/>
    <property type="match status" value="1"/>
</dbReference>
<proteinExistence type="predicted"/>
<accession>X0VVA7</accession>
<evidence type="ECO:0000259" key="1">
    <source>
        <dbReference type="Pfam" id="PF01039"/>
    </source>
</evidence>
<dbReference type="EMBL" id="BARS01038404">
    <property type="protein sequence ID" value="GAG22220.1"/>
    <property type="molecule type" value="Genomic_DNA"/>
</dbReference>
<dbReference type="SUPFAM" id="SSF52096">
    <property type="entry name" value="ClpP/crotonase"/>
    <property type="match status" value="1"/>
</dbReference>